<dbReference type="SUPFAM" id="SSF49299">
    <property type="entry name" value="PKD domain"/>
    <property type="match status" value="3"/>
</dbReference>
<dbReference type="InterPro" id="IPR022409">
    <property type="entry name" value="PKD/Chitinase_dom"/>
</dbReference>
<keyword evidence="1" id="KW-0732">Signal</keyword>
<reference evidence="3 4" key="1">
    <citation type="submission" date="2019-03" db="EMBL/GenBank/DDBJ databases">
        <title>Empedobacter tilapiae sp. nov., isolated from an intestine of Nile tilapia Oreochromis niloticus.</title>
        <authorList>
            <person name="Kim Y.-O."/>
            <person name="Yoon J.-H."/>
        </authorList>
    </citation>
    <scope>NUCLEOTIDE SEQUENCE [LARGE SCALE GENOMIC DNA]</scope>
    <source>
        <strain evidence="3 4">MRS2</strain>
    </source>
</reference>
<dbReference type="AlphaFoldDB" id="A0A4Z1BEC5"/>
<proteinExistence type="predicted"/>
<dbReference type="Gene3D" id="2.60.40.10">
    <property type="entry name" value="Immunoglobulins"/>
    <property type="match status" value="3"/>
</dbReference>
<feature type="signal peptide" evidence="1">
    <location>
        <begin position="1"/>
        <end position="22"/>
    </location>
</feature>
<evidence type="ECO:0000256" key="1">
    <source>
        <dbReference type="SAM" id="SignalP"/>
    </source>
</evidence>
<protein>
    <submittedName>
        <fullName evidence="3">PKD domain-containing protein</fullName>
    </submittedName>
</protein>
<sequence>MKTILNYILSLLIGLSFFQSCASEESIAIEADFEITIQNNDYSVPVKVDIKNKTIGADTFNWTFDGATEPTSTQKNPKTVVYTEPGTYTIKLEASNKDGIKEEKTVEFKVDAAMKVDFEWIQEGSDTAPVKIQLKNLSKGVTKYLWEFENGTPSTSSIENPIVVFNQAGQHKIKLTIQNGREEYSVEKTIEVKNAMNVDFDWTVDFIDQDYETPVTLNLSNKTTQAISYEWYVNNSATPFSTVQHPTIVLTTIGLNTIKLVAKNDKESKVLEKQVEIKANKNLLTFEHIKLGINTAHSSLGSFFSSQLGQVINKEKVNGIDGALIDFAYFGLSSAFDYNEFLSPDQVQTKSFNAIKNAIHTKIINSQELVGTQLSVSQFDAIDNGSDFNRLTITESSRGKTAFDDKVSNRVVLFETADGRKGAVKIEGFINNGKESYIMTTIKVQKPKNK</sequence>
<accession>A0A4Z1BEC5</accession>
<feature type="chain" id="PRO_5021337490" evidence="1">
    <location>
        <begin position="23"/>
        <end position="450"/>
    </location>
</feature>
<dbReference type="PROSITE" id="PS50093">
    <property type="entry name" value="PKD"/>
    <property type="match status" value="1"/>
</dbReference>
<dbReference type="PROSITE" id="PS51257">
    <property type="entry name" value="PROKAR_LIPOPROTEIN"/>
    <property type="match status" value="1"/>
</dbReference>
<dbReference type="InterPro" id="IPR035986">
    <property type="entry name" value="PKD_dom_sf"/>
</dbReference>
<dbReference type="EMBL" id="SRPE01000008">
    <property type="protein sequence ID" value="TGN26067.1"/>
    <property type="molecule type" value="Genomic_DNA"/>
</dbReference>
<dbReference type="CDD" id="cd00146">
    <property type="entry name" value="PKD"/>
    <property type="match status" value="2"/>
</dbReference>
<dbReference type="InterPro" id="IPR000601">
    <property type="entry name" value="PKD_dom"/>
</dbReference>
<dbReference type="Pfam" id="PF00801">
    <property type="entry name" value="PKD"/>
    <property type="match status" value="2"/>
</dbReference>
<gene>
    <name evidence="3" type="ORF">E4J94_11980</name>
</gene>
<evidence type="ECO:0000259" key="2">
    <source>
        <dbReference type="PROSITE" id="PS50093"/>
    </source>
</evidence>
<name>A0A4Z1BEC5_9FLAO</name>
<dbReference type="OrthoDB" id="622252at2"/>
<comment type="caution">
    <text evidence="3">The sequence shown here is derived from an EMBL/GenBank/DDBJ whole genome shotgun (WGS) entry which is preliminary data.</text>
</comment>
<dbReference type="Proteomes" id="UP000297998">
    <property type="component" value="Unassembled WGS sequence"/>
</dbReference>
<organism evidence="3 4">
    <name type="scientific">Empedobacter tilapiae</name>
    <dbReference type="NCBI Taxonomy" id="2491114"/>
    <lineage>
        <taxon>Bacteria</taxon>
        <taxon>Pseudomonadati</taxon>
        <taxon>Bacteroidota</taxon>
        <taxon>Flavobacteriia</taxon>
        <taxon>Flavobacteriales</taxon>
        <taxon>Weeksellaceae</taxon>
        <taxon>Empedobacter</taxon>
    </lineage>
</organism>
<evidence type="ECO:0000313" key="3">
    <source>
        <dbReference type="EMBL" id="TGN26067.1"/>
    </source>
</evidence>
<evidence type="ECO:0000313" key="4">
    <source>
        <dbReference type="Proteomes" id="UP000297998"/>
    </source>
</evidence>
<dbReference type="InterPro" id="IPR013783">
    <property type="entry name" value="Ig-like_fold"/>
</dbReference>
<dbReference type="RefSeq" id="WP_135836041.1">
    <property type="nucleotide sequence ID" value="NZ_SRPE01000008.1"/>
</dbReference>
<keyword evidence="4" id="KW-1185">Reference proteome</keyword>
<feature type="domain" description="PKD" evidence="2">
    <location>
        <begin position="59"/>
        <end position="99"/>
    </location>
</feature>
<dbReference type="SMART" id="SM00089">
    <property type="entry name" value="PKD"/>
    <property type="match status" value="3"/>
</dbReference>